<sequence length="615" mass="69491">MLISLFRLLVSILLLASLSLATFSVRADDWLSINIKGVKGALATNIKAHLGSLPESSVQRRAFIFNAEDNIEAAMHSMGYYHSKVTQDVINNGDKPWRLNLTITPGEPTLISWIDIQVKGEMQTDPLFEKWLSQLTIRPGDRLNHGVYDDIKSQLLTLALARGYFDGKFDLAEIVVDRDFNTAKIALYYDSGQRYHIGEVTFTGHTLEPEILDELVPFKLDAPYSTGNLGQLNRQLLDTGYFSNIKVLPLVEQVEGLQVPIRVELSPRPNHSIELGLGADIGNTVDNNLEPRVRVTWRTPQINKYGHSQETTAEWSPDKPKFLTTYTIPLTHPLDDQLKLRIGMLRDKYGVTQVYDSDERQFNNTGQLESSKMLFAVIRQQRLQSKWLFNYSAEVMKESYQQSGVDYDPRYVLFGTSLSKTTRGDNSLDPKSGFFQFYSLEYADPSLGSEVRLARLQTKFKWIETFFDKHRIVSRLDMAANLTSNNSLENIPPSLRYFAGGDQSIRGYSYNELGPSIDSINEDGQILREVVGGRYLMVGSIEYQYYVTPTWRVATFIDAGNAFDVNQIELVTSVGAGIHWISPIGPVKFDVGVGLKETDTISRPWRIHITMGAEL</sequence>
<dbReference type="Pfam" id="PF17243">
    <property type="entry name" value="POTRA_TamA_1"/>
    <property type="match status" value="1"/>
</dbReference>
<dbReference type="Gene3D" id="3.10.20.310">
    <property type="entry name" value="membrane protein fhac"/>
    <property type="match status" value="3"/>
</dbReference>
<dbReference type="Pfam" id="PF07244">
    <property type="entry name" value="POTRA"/>
    <property type="match status" value="1"/>
</dbReference>
<dbReference type="InterPro" id="IPR000184">
    <property type="entry name" value="Bac_surfAg_D15"/>
</dbReference>
<evidence type="ECO:0000256" key="9">
    <source>
        <dbReference type="ARBA" id="ARBA00033063"/>
    </source>
</evidence>
<dbReference type="PANTHER" id="PTHR12815:SF47">
    <property type="entry name" value="TRANSLOCATION AND ASSEMBLY MODULE SUBUNIT TAMA"/>
    <property type="match status" value="1"/>
</dbReference>
<feature type="domain" description="POTRA" evidence="13">
    <location>
        <begin position="195"/>
        <end position="247"/>
    </location>
</feature>
<accession>A0A9X2CFX0</accession>
<dbReference type="InterPro" id="IPR035243">
    <property type="entry name" value="TamA_POTRA_Dom_1"/>
</dbReference>
<evidence type="ECO:0000256" key="4">
    <source>
        <dbReference type="ARBA" id="ARBA00022452"/>
    </source>
</evidence>
<dbReference type="Pfam" id="PF01103">
    <property type="entry name" value="Omp85"/>
    <property type="match status" value="1"/>
</dbReference>
<comment type="similarity">
    <text evidence="2">Belongs to the TamA family.</text>
</comment>
<evidence type="ECO:0000256" key="7">
    <source>
        <dbReference type="ARBA" id="ARBA00023136"/>
    </source>
</evidence>
<proteinExistence type="inferred from homology"/>
<comment type="subcellular location">
    <subcellularLocation>
        <location evidence="1">Cell outer membrane</location>
    </subcellularLocation>
</comment>
<keyword evidence="6 11" id="KW-0732">Signal</keyword>
<evidence type="ECO:0000313" key="16">
    <source>
        <dbReference type="Proteomes" id="UP001139293"/>
    </source>
</evidence>
<keyword evidence="5" id="KW-0812">Transmembrane</keyword>
<dbReference type="EMBL" id="JAKILB010000014">
    <property type="protein sequence ID" value="MCL1140372.1"/>
    <property type="molecule type" value="Genomic_DNA"/>
</dbReference>
<evidence type="ECO:0000256" key="3">
    <source>
        <dbReference type="ARBA" id="ARBA00015419"/>
    </source>
</evidence>
<keyword evidence="7" id="KW-0472">Membrane</keyword>
<dbReference type="InterPro" id="IPR010827">
    <property type="entry name" value="BamA/TamA_POTRA"/>
</dbReference>
<dbReference type="Proteomes" id="UP001139293">
    <property type="component" value="Unassembled WGS sequence"/>
</dbReference>
<evidence type="ECO:0000256" key="8">
    <source>
        <dbReference type="ARBA" id="ARBA00023237"/>
    </source>
</evidence>
<feature type="domain" description="Bacterial surface antigen (D15)" evidence="12">
    <location>
        <begin position="323"/>
        <end position="613"/>
    </location>
</feature>
<reference evidence="15" key="1">
    <citation type="submission" date="2022-01" db="EMBL/GenBank/DDBJ databases">
        <title>Whole genome-based taxonomy of the Shewanellaceae.</title>
        <authorList>
            <person name="Martin-Rodriguez A.J."/>
        </authorList>
    </citation>
    <scope>NUCLEOTIDE SEQUENCE</scope>
    <source>
        <strain evidence="15">KCTC 23973</strain>
    </source>
</reference>
<dbReference type="GO" id="GO:0097347">
    <property type="term" value="C:TAM protein secretion complex"/>
    <property type="evidence" value="ECO:0007669"/>
    <property type="project" value="TreeGrafter"/>
</dbReference>
<keyword evidence="16" id="KW-1185">Reference proteome</keyword>
<evidence type="ECO:0000256" key="2">
    <source>
        <dbReference type="ARBA" id="ARBA00010248"/>
    </source>
</evidence>
<feature type="domain" description="TamA POTRA" evidence="14">
    <location>
        <begin position="32"/>
        <end position="105"/>
    </location>
</feature>
<dbReference type="InterPro" id="IPR039910">
    <property type="entry name" value="D15-like"/>
</dbReference>
<evidence type="ECO:0000256" key="11">
    <source>
        <dbReference type="SAM" id="SignalP"/>
    </source>
</evidence>
<evidence type="ECO:0000256" key="10">
    <source>
        <dbReference type="ARBA" id="ARBA00093548"/>
    </source>
</evidence>
<comment type="subunit">
    <text evidence="10">Interacts with TamB to form the translocation and assembly module (TAM).</text>
</comment>
<gene>
    <name evidence="15" type="ORF">L2740_17715</name>
</gene>
<dbReference type="AlphaFoldDB" id="A0A9X2CFX0"/>
<evidence type="ECO:0000313" key="15">
    <source>
        <dbReference type="EMBL" id="MCL1140372.1"/>
    </source>
</evidence>
<name>A0A9X2CFX0_9GAMM</name>
<evidence type="ECO:0000259" key="12">
    <source>
        <dbReference type="Pfam" id="PF01103"/>
    </source>
</evidence>
<feature type="signal peptide" evidence="11">
    <location>
        <begin position="1"/>
        <end position="27"/>
    </location>
</feature>
<dbReference type="Gene3D" id="2.40.160.50">
    <property type="entry name" value="membrane protein fhac: a member of the omp85/tpsb transporter family"/>
    <property type="match status" value="1"/>
</dbReference>
<protein>
    <recommendedName>
        <fullName evidence="3">Translocation and assembly module subunit TamA</fullName>
    </recommendedName>
    <alternativeName>
        <fullName evidence="9">Autotransporter assembly factor TamA</fullName>
    </alternativeName>
</protein>
<evidence type="ECO:0000256" key="6">
    <source>
        <dbReference type="ARBA" id="ARBA00022729"/>
    </source>
</evidence>
<organism evidence="15 16">
    <name type="scientific">Shewanella pneumatophori</name>
    <dbReference type="NCBI Taxonomy" id="314092"/>
    <lineage>
        <taxon>Bacteria</taxon>
        <taxon>Pseudomonadati</taxon>
        <taxon>Pseudomonadota</taxon>
        <taxon>Gammaproteobacteria</taxon>
        <taxon>Alteromonadales</taxon>
        <taxon>Shewanellaceae</taxon>
        <taxon>Shewanella</taxon>
    </lineage>
</organism>
<feature type="chain" id="PRO_5040717697" description="Translocation and assembly module subunit TamA" evidence="11">
    <location>
        <begin position="28"/>
        <end position="615"/>
    </location>
</feature>
<evidence type="ECO:0000256" key="5">
    <source>
        <dbReference type="ARBA" id="ARBA00022692"/>
    </source>
</evidence>
<evidence type="ECO:0000256" key="1">
    <source>
        <dbReference type="ARBA" id="ARBA00004442"/>
    </source>
</evidence>
<dbReference type="PANTHER" id="PTHR12815">
    <property type="entry name" value="SORTING AND ASSEMBLY MACHINERY SAMM50 PROTEIN FAMILY MEMBER"/>
    <property type="match status" value="1"/>
</dbReference>
<keyword evidence="4" id="KW-1134">Transmembrane beta strand</keyword>
<dbReference type="RefSeq" id="WP_248951397.1">
    <property type="nucleotide sequence ID" value="NZ_JAKILB010000014.1"/>
</dbReference>
<dbReference type="GO" id="GO:0009306">
    <property type="term" value="P:protein secretion"/>
    <property type="evidence" value="ECO:0007669"/>
    <property type="project" value="TreeGrafter"/>
</dbReference>
<evidence type="ECO:0000259" key="14">
    <source>
        <dbReference type="Pfam" id="PF17243"/>
    </source>
</evidence>
<keyword evidence="8" id="KW-0998">Cell outer membrane</keyword>
<dbReference type="GO" id="GO:0009279">
    <property type="term" value="C:cell outer membrane"/>
    <property type="evidence" value="ECO:0007669"/>
    <property type="project" value="UniProtKB-SubCell"/>
</dbReference>
<comment type="caution">
    <text evidence="15">The sequence shown here is derived from an EMBL/GenBank/DDBJ whole genome shotgun (WGS) entry which is preliminary data.</text>
</comment>
<evidence type="ECO:0000259" key="13">
    <source>
        <dbReference type="Pfam" id="PF07244"/>
    </source>
</evidence>